<name>A0A387BE56_9MICO</name>
<dbReference type="OrthoDB" id="9805733at2"/>
<dbReference type="InterPro" id="IPR001216">
    <property type="entry name" value="P-phosphate_BS"/>
</dbReference>
<dbReference type="InterPro" id="IPR050214">
    <property type="entry name" value="Cys_Synth/Cystath_Beta-Synth"/>
</dbReference>
<dbReference type="Proteomes" id="UP000275069">
    <property type="component" value="Chromosome"/>
</dbReference>
<sequence>MTRFESVAEAIGGTPLIRLVKTGLRPRIYVKPEWYNPGGSVKDRAALSMLRRAEADGSLRPGGTVVETTSGNTGIGLALYAAHLGYRSVIFTSSSISKEKRDLLVAHGAELRLVDAFVPKTHPDSLKSVADRFVAETPGAWLANQYDNPGNPAAHYVSTGPEIWADTSGEVTHFVATVGTGGTISGTGRYLKEVSGGSVRVIGADPATSSYSGGDGSQKFIEGAGHFVHPLAEEDVWPESLDLSVIDEYSAVDDAEAIATIRSLARTEGILAGGSAGVALAAALRLAEGLTESDTVVVLLPDSGRAYLSTYYNDDWLLANGFRTEAGSVVGDLASELRTVGRSRTGAAAAAELVEAGLGDQPVAVLYERDRPATAPHHSDIAGWATAARLAEADTAGGAATATKVRLGAGESVAAAAARAASVDPHWQLALVLHEGRVTGLIARARLDRAADAGA</sequence>
<organism evidence="5 6">
    <name type="scientific">Gryllotalpicola protaetiae</name>
    <dbReference type="NCBI Taxonomy" id="2419771"/>
    <lineage>
        <taxon>Bacteria</taxon>
        <taxon>Bacillati</taxon>
        <taxon>Actinomycetota</taxon>
        <taxon>Actinomycetes</taxon>
        <taxon>Micrococcales</taxon>
        <taxon>Microbacteriaceae</taxon>
        <taxon>Gryllotalpicola</taxon>
    </lineage>
</organism>
<gene>
    <name evidence="5" type="ORF">D7I44_00645</name>
</gene>
<dbReference type="AlphaFoldDB" id="A0A387BE56"/>
<accession>A0A387BE56</accession>
<dbReference type="RefSeq" id="WP_120787717.1">
    <property type="nucleotide sequence ID" value="NZ_CP032624.1"/>
</dbReference>
<evidence type="ECO:0000256" key="2">
    <source>
        <dbReference type="ARBA" id="ARBA00007103"/>
    </source>
</evidence>
<dbReference type="FunFam" id="3.40.50.1100:FF:000118">
    <property type="entry name" value="Related to CYS4-cystathionine beta-synthase"/>
    <property type="match status" value="1"/>
</dbReference>
<evidence type="ECO:0000259" key="4">
    <source>
        <dbReference type="Pfam" id="PF00291"/>
    </source>
</evidence>
<dbReference type="FunFam" id="3.40.50.1100:FF:000003">
    <property type="entry name" value="Cystathionine beta-synthase"/>
    <property type="match status" value="1"/>
</dbReference>
<evidence type="ECO:0000313" key="6">
    <source>
        <dbReference type="Proteomes" id="UP000275069"/>
    </source>
</evidence>
<dbReference type="KEGG" id="gry:D7I44_00645"/>
<keyword evidence="6" id="KW-1185">Reference proteome</keyword>
<proteinExistence type="inferred from homology"/>
<dbReference type="CDD" id="cd01561">
    <property type="entry name" value="CBS_like"/>
    <property type="match status" value="1"/>
</dbReference>
<dbReference type="PANTHER" id="PTHR10314">
    <property type="entry name" value="CYSTATHIONINE BETA-SYNTHASE"/>
    <property type="match status" value="1"/>
</dbReference>
<evidence type="ECO:0000256" key="3">
    <source>
        <dbReference type="ARBA" id="ARBA00022898"/>
    </source>
</evidence>
<dbReference type="InterPro" id="IPR036052">
    <property type="entry name" value="TrpB-like_PALP_sf"/>
</dbReference>
<dbReference type="Pfam" id="PF00291">
    <property type="entry name" value="PALP"/>
    <property type="match status" value="1"/>
</dbReference>
<protein>
    <submittedName>
        <fullName evidence="5">Pyridoxal-phosphate dependent enzyme</fullName>
    </submittedName>
</protein>
<dbReference type="InterPro" id="IPR001926">
    <property type="entry name" value="TrpB-like_PALP"/>
</dbReference>
<dbReference type="SUPFAM" id="SSF53686">
    <property type="entry name" value="Tryptophan synthase beta subunit-like PLP-dependent enzymes"/>
    <property type="match status" value="1"/>
</dbReference>
<feature type="domain" description="Tryptophan synthase beta chain-like PALP" evidence="4">
    <location>
        <begin position="8"/>
        <end position="302"/>
    </location>
</feature>
<dbReference type="GO" id="GO:0006535">
    <property type="term" value="P:cysteine biosynthetic process from serine"/>
    <property type="evidence" value="ECO:0007669"/>
    <property type="project" value="InterPro"/>
</dbReference>
<dbReference type="EMBL" id="CP032624">
    <property type="protein sequence ID" value="AYG02183.1"/>
    <property type="molecule type" value="Genomic_DNA"/>
</dbReference>
<dbReference type="Gene3D" id="3.40.50.1100">
    <property type="match status" value="2"/>
</dbReference>
<comment type="cofactor">
    <cofactor evidence="1">
        <name>pyridoxal 5'-phosphate</name>
        <dbReference type="ChEBI" id="CHEBI:597326"/>
    </cofactor>
</comment>
<evidence type="ECO:0000256" key="1">
    <source>
        <dbReference type="ARBA" id="ARBA00001933"/>
    </source>
</evidence>
<evidence type="ECO:0000313" key="5">
    <source>
        <dbReference type="EMBL" id="AYG02183.1"/>
    </source>
</evidence>
<reference evidence="5 6" key="1">
    <citation type="submission" date="2018-09" db="EMBL/GenBank/DDBJ databases">
        <title>Genome sequencing of strain 2DFW10M-5.</title>
        <authorList>
            <person name="Heo J."/>
            <person name="Kim S.-J."/>
            <person name="Kwon S.-W."/>
        </authorList>
    </citation>
    <scope>NUCLEOTIDE SEQUENCE [LARGE SCALE GENOMIC DNA]</scope>
    <source>
        <strain evidence="5 6">2DFW10M-5</strain>
    </source>
</reference>
<comment type="similarity">
    <text evidence="2">Belongs to the cysteine synthase/cystathionine beta-synthase family.</text>
</comment>
<dbReference type="PROSITE" id="PS00901">
    <property type="entry name" value="CYS_SYNTHASE"/>
    <property type="match status" value="1"/>
</dbReference>
<keyword evidence="3" id="KW-0663">Pyridoxal phosphate</keyword>
<dbReference type="GO" id="GO:0016765">
    <property type="term" value="F:transferase activity, transferring alkyl or aryl (other than methyl) groups"/>
    <property type="evidence" value="ECO:0007669"/>
    <property type="project" value="UniProtKB-ARBA"/>
</dbReference>